<evidence type="ECO:0000256" key="2">
    <source>
        <dbReference type="ARBA" id="ARBA00012573"/>
    </source>
</evidence>
<dbReference type="PANTHER" id="PTHR13070">
    <property type="entry name" value="TRNA-SPLICING ENDONUCLEASE SUBUNIT SEN34-RELATED"/>
    <property type="match status" value="1"/>
</dbReference>
<comment type="caution">
    <text evidence="9">The sequence shown here is derived from an EMBL/GenBank/DDBJ whole genome shotgun (WGS) entry which is preliminary data.</text>
</comment>
<evidence type="ECO:0000256" key="3">
    <source>
        <dbReference type="ARBA" id="ARBA00022694"/>
    </source>
</evidence>
<gene>
    <name evidence="9" type="ORF">M0812_19853</name>
</gene>
<dbReference type="InterPro" id="IPR011856">
    <property type="entry name" value="tRNA_endonuc-like_dom_sf"/>
</dbReference>
<dbReference type="GO" id="GO:0000379">
    <property type="term" value="P:tRNA-type intron splice site recognition and cleavage"/>
    <property type="evidence" value="ECO:0007669"/>
    <property type="project" value="TreeGrafter"/>
</dbReference>
<dbReference type="GO" id="GO:0000213">
    <property type="term" value="F:tRNA-intron lyase activity"/>
    <property type="evidence" value="ECO:0007669"/>
    <property type="project" value="UniProtKB-EC"/>
</dbReference>
<evidence type="ECO:0000256" key="4">
    <source>
        <dbReference type="ARBA" id="ARBA00023239"/>
    </source>
</evidence>
<protein>
    <recommendedName>
        <fullName evidence="2">tRNA-intron lyase</fullName>
        <ecNumber evidence="2">4.6.1.16</ecNumber>
    </recommendedName>
</protein>
<dbReference type="Pfam" id="PF26577">
    <property type="entry name" value="TSEN34_N"/>
    <property type="match status" value="1"/>
</dbReference>
<sequence length="314" mass="37266">MEQTLKKCCYLYDQHFFVWDSETSLWLRKKHHIVGYLIGTSQQLEAQLDHWTLPLVLSQEEALLCYYQDLLTFYKVSSQLFPPNYETKNTTNKNDYLANSQLLTRKELVFYFSPMSTSAFTKFAVFQDVWKKGYYLTSGNKFGGDFLVYPGDPIHFHARFILTIVNINQKITPLQLISSARVGVAAKKKNLYASFDFEKLPKIAEKKIIGKPLYLGFHWSDFQKKQRKKRTSEKNEMEIENENEKEKEKEKENEKEKEIEKEIEIEKRKKKGKGNENENEKKFEIEVENEKEKKQNINLHVEKESKKEMIIEEK</sequence>
<dbReference type="EMBL" id="JANTQA010000044">
    <property type="protein sequence ID" value="KAJ3434369.1"/>
    <property type="molecule type" value="Genomic_DNA"/>
</dbReference>
<dbReference type="InterPro" id="IPR036167">
    <property type="entry name" value="tRNA_intron_Endo_cat-like_sf"/>
</dbReference>
<evidence type="ECO:0000256" key="5">
    <source>
        <dbReference type="ARBA" id="ARBA00034031"/>
    </source>
</evidence>
<evidence type="ECO:0000259" key="7">
    <source>
        <dbReference type="Pfam" id="PF01974"/>
    </source>
</evidence>
<evidence type="ECO:0000313" key="9">
    <source>
        <dbReference type="EMBL" id="KAJ3434369.1"/>
    </source>
</evidence>
<dbReference type="Pfam" id="PF01974">
    <property type="entry name" value="tRNA_int_endo"/>
    <property type="match status" value="1"/>
</dbReference>
<dbReference type="Proteomes" id="UP001146793">
    <property type="component" value="Unassembled WGS sequence"/>
</dbReference>
<comment type="similarity">
    <text evidence="1">Belongs to the tRNA-intron endonuclease family.</text>
</comment>
<evidence type="ECO:0000259" key="8">
    <source>
        <dbReference type="Pfam" id="PF26577"/>
    </source>
</evidence>
<evidence type="ECO:0000313" key="10">
    <source>
        <dbReference type="Proteomes" id="UP001146793"/>
    </source>
</evidence>
<feature type="domain" description="TSEN34 N-terminal" evidence="8">
    <location>
        <begin position="9"/>
        <end position="69"/>
    </location>
</feature>
<keyword evidence="4" id="KW-0456">Lyase</keyword>
<keyword evidence="9" id="KW-0540">Nuclease</keyword>
<keyword evidence="3" id="KW-0819">tRNA processing</keyword>
<dbReference type="InterPro" id="IPR059049">
    <property type="entry name" value="TSEN34_N"/>
</dbReference>
<dbReference type="AlphaFoldDB" id="A0AAV7YY00"/>
<dbReference type="EC" id="4.6.1.16" evidence="2"/>
<dbReference type="GO" id="GO:0003676">
    <property type="term" value="F:nucleic acid binding"/>
    <property type="evidence" value="ECO:0007669"/>
    <property type="project" value="InterPro"/>
</dbReference>
<organism evidence="9 10">
    <name type="scientific">Anaeramoeba flamelloides</name>
    <dbReference type="NCBI Taxonomy" id="1746091"/>
    <lineage>
        <taxon>Eukaryota</taxon>
        <taxon>Metamonada</taxon>
        <taxon>Anaeramoebidae</taxon>
        <taxon>Anaeramoeba</taxon>
    </lineage>
</organism>
<dbReference type="GO" id="GO:0005634">
    <property type="term" value="C:nucleus"/>
    <property type="evidence" value="ECO:0007669"/>
    <property type="project" value="UniProtKB-ARBA"/>
</dbReference>
<keyword evidence="9" id="KW-0255">Endonuclease</keyword>
<dbReference type="CDD" id="cd22363">
    <property type="entry name" value="tRNA-intron_lyase_C"/>
    <property type="match status" value="1"/>
</dbReference>
<dbReference type="SUPFAM" id="SSF53032">
    <property type="entry name" value="tRNA-intron endonuclease catalytic domain-like"/>
    <property type="match status" value="1"/>
</dbReference>
<feature type="domain" description="tRNA intron endonuclease catalytic" evidence="7">
    <location>
        <begin position="121"/>
        <end position="196"/>
    </location>
</feature>
<dbReference type="PANTHER" id="PTHR13070:SF0">
    <property type="entry name" value="TRNA-SPLICING ENDONUCLEASE SUBUNIT SEN34"/>
    <property type="match status" value="1"/>
</dbReference>
<feature type="compositionally biased region" description="Basic and acidic residues" evidence="6">
    <location>
        <begin position="232"/>
        <end position="295"/>
    </location>
</feature>
<proteinExistence type="inferred from homology"/>
<name>A0AAV7YY00_9EUKA</name>
<dbReference type="InterPro" id="IPR006677">
    <property type="entry name" value="tRNA_intron_Endonuc_cat-like"/>
</dbReference>
<comment type="catalytic activity">
    <reaction evidence="5">
        <text>pretRNA = a 3'-half-tRNA molecule with a 5'-OH end + a 5'-half-tRNA molecule with a 2',3'-cyclic phosphate end + an intron with a 2',3'-cyclic phosphate and a 5'-hydroxyl terminus.</text>
        <dbReference type="EC" id="4.6.1.16"/>
    </reaction>
</comment>
<feature type="region of interest" description="Disordered" evidence="6">
    <location>
        <begin position="226"/>
        <end position="295"/>
    </location>
</feature>
<evidence type="ECO:0000256" key="1">
    <source>
        <dbReference type="ARBA" id="ARBA00008078"/>
    </source>
</evidence>
<dbReference type="Gene3D" id="3.40.1350.10">
    <property type="match status" value="1"/>
</dbReference>
<keyword evidence="9" id="KW-0378">Hydrolase</keyword>
<accession>A0AAV7YY00</accession>
<evidence type="ECO:0000256" key="6">
    <source>
        <dbReference type="SAM" id="MobiDB-lite"/>
    </source>
</evidence>
<reference evidence="9" key="1">
    <citation type="submission" date="2022-08" db="EMBL/GenBank/DDBJ databases">
        <title>Novel sulphate-reducing endosymbionts in the free-living metamonad Anaeramoeba.</title>
        <authorList>
            <person name="Jerlstrom-Hultqvist J."/>
            <person name="Cepicka I."/>
            <person name="Gallot-Lavallee L."/>
            <person name="Salas-Leiva D."/>
            <person name="Curtis B.A."/>
            <person name="Zahonova K."/>
            <person name="Pipaliya S."/>
            <person name="Dacks J."/>
            <person name="Roger A.J."/>
        </authorList>
    </citation>
    <scope>NUCLEOTIDE SEQUENCE</scope>
    <source>
        <strain evidence="9">Busselton2</strain>
    </source>
</reference>